<proteinExistence type="inferred from homology"/>
<dbReference type="InterPro" id="IPR034333">
    <property type="entry name" value="GST_Zeta_N"/>
</dbReference>
<dbReference type="NCBIfam" id="TIGR01262">
    <property type="entry name" value="maiA"/>
    <property type="match status" value="1"/>
</dbReference>
<dbReference type="GO" id="GO:0016034">
    <property type="term" value="F:maleylacetoacetate isomerase activity"/>
    <property type="evidence" value="ECO:0007669"/>
    <property type="project" value="UniProtKB-EC"/>
</dbReference>
<evidence type="ECO:0000259" key="2">
    <source>
        <dbReference type="PROSITE" id="PS50404"/>
    </source>
</evidence>
<dbReference type="Gene3D" id="3.40.30.10">
    <property type="entry name" value="Glutaredoxin"/>
    <property type="match status" value="1"/>
</dbReference>
<feature type="domain" description="GST C-terminal" evidence="3">
    <location>
        <begin position="85"/>
        <end position="210"/>
    </location>
</feature>
<dbReference type="CDD" id="cd03042">
    <property type="entry name" value="GST_N_Zeta"/>
    <property type="match status" value="1"/>
</dbReference>
<dbReference type="GO" id="GO:0005737">
    <property type="term" value="C:cytoplasm"/>
    <property type="evidence" value="ECO:0007669"/>
    <property type="project" value="InterPro"/>
</dbReference>
<evidence type="ECO:0000313" key="4">
    <source>
        <dbReference type="EMBL" id="RVT89248.1"/>
    </source>
</evidence>
<dbReference type="EC" id="5.2.1.2" evidence="4"/>
<dbReference type="SFLD" id="SFLDS00019">
    <property type="entry name" value="Glutathione_Transferase_(cytos"/>
    <property type="match status" value="1"/>
</dbReference>
<dbReference type="FunFam" id="1.20.1050.10:FF:000010">
    <property type="entry name" value="Maleylacetoacetate isomerase isoform 1"/>
    <property type="match status" value="1"/>
</dbReference>
<dbReference type="Proteomes" id="UP000282971">
    <property type="component" value="Unassembled WGS sequence"/>
</dbReference>
<dbReference type="PROSITE" id="PS50405">
    <property type="entry name" value="GST_CTER"/>
    <property type="match status" value="1"/>
</dbReference>
<organism evidence="4 5">
    <name type="scientific">Sphingomonas crocodyli</name>
    <dbReference type="NCBI Taxonomy" id="1979270"/>
    <lineage>
        <taxon>Bacteria</taxon>
        <taxon>Pseudomonadati</taxon>
        <taxon>Pseudomonadota</taxon>
        <taxon>Alphaproteobacteria</taxon>
        <taxon>Sphingomonadales</taxon>
        <taxon>Sphingomonadaceae</taxon>
        <taxon>Sphingomonas</taxon>
    </lineage>
</organism>
<dbReference type="PANTHER" id="PTHR42673:SF21">
    <property type="entry name" value="GLUTATHIONE S-TRANSFERASE YFCF"/>
    <property type="match status" value="1"/>
</dbReference>
<dbReference type="SFLD" id="SFLDG00358">
    <property type="entry name" value="Main_(cytGST)"/>
    <property type="match status" value="1"/>
</dbReference>
<dbReference type="AlphaFoldDB" id="A0A437LV57"/>
<reference evidence="4 5" key="1">
    <citation type="submission" date="2019-01" db="EMBL/GenBank/DDBJ databases">
        <authorList>
            <person name="Chen W.-M."/>
        </authorList>
    </citation>
    <scope>NUCLEOTIDE SEQUENCE [LARGE SCALE GENOMIC DNA]</scope>
    <source>
        <strain evidence="4 5">CCP-7</strain>
    </source>
</reference>
<keyword evidence="4" id="KW-0413">Isomerase</keyword>
<dbReference type="InterPro" id="IPR004045">
    <property type="entry name" value="Glutathione_S-Trfase_N"/>
</dbReference>
<dbReference type="InterPro" id="IPR040079">
    <property type="entry name" value="Glutathione_S-Trfase"/>
</dbReference>
<dbReference type="EMBL" id="SACN01000006">
    <property type="protein sequence ID" value="RVT89248.1"/>
    <property type="molecule type" value="Genomic_DNA"/>
</dbReference>
<protein>
    <submittedName>
        <fullName evidence="4">Maleylacetoacetate isomerase</fullName>
        <ecNumber evidence="4">5.2.1.2</ecNumber>
    </submittedName>
</protein>
<dbReference type="InterPro" id="IPR036282">
    <property type="entry name" value="Glutathione-S-Trfase_C_sf"/>
</dbReference>
<dbReference type="GO" id="GO:0006559">
    <property type="term" value="P:L-phenylalanine catabolic process"/>
    <property type="evidence" value="ECO:0007669"/>
    <property type="project" value="TreeGrafter"/>
</dbReference>
<dbReference type="CDD" id="cd03191">
    <property type="entry name" value="GST_C_Zeta"/>
    <property type="match status" value="1"/>
</dbReference>
<comment type="similarity">
    <text evidence="1">Belongs to the GST superfamily. Zeta family.</text>
</comment>
<evidence type="ECO:0000256" key="1">
    <source>
        <dbReference type="ARBA" id="ARBA00010007"/>
    </source>
</evidence>
<comment type="caution">
    <text evidence="4">The sequence shown here is derived from an EMBL/GenBank/DDBJ whole genome shotgun (WGS) entry which is preliminary data.</text>
</comment>
<dbReference type="PROSITE" id="PS50404">
    <property type="entry name" value="GST_NTER"/>
    <property type="match status" value="1"/>
</dbReference>
<dbReference type="Pfam" id="PF13410">
    <property type="entry name" value="GST_C_2"/>
    <property type="match status" value="1"/>
</dbReference>
<evidence type="ECO:0000313" key="5">
    <source>
        <dbReference type="Proteomes" id="UP000282971"/>
    </source>
</evidence>
<gene>
    <name evidence="4" type="primary">maiA</name>
    <name evidence="4" type="ORF">EOD43_22855</name>
</gene>
<dbReference type="InterPro" id="IPR005955">
    <property type="entry name" value="GST_Zeta"/>
</dbReference>
<dbReference type="InterPro" id="IPR036249">
    <property type="entry name" value="Thioredoxin-like_sf"/>
</dbReference>
<evidence type="ECO:0000259" key="3">
    <source>
        <dbReference type="PROSITE" id="PS50405"/>
    </source>
</evidence>
<dbReference type="GO" id="GO:0006749">
    <property type="term" value="P:glutathione metabolic process"/>
    <property type="evidence" value="ECO:0007669"/>
    <property type="project" value="TreeGrafter"/>
</dbReference>
<dbReference type="Pfam" id="PF13409">
    <property type="entry name" value="GST_N_2"/>
    <property type="match status" value="1"/>
</dbReference>
<dbReference type="SUPFAM" id="SSF47616">
    <property type="entry name" value="GST C-terminal domain-like"/>
    <property type="match status" value="1"/>
</dbReference>
<dbReference type="Gene3D" id="1.20.1050.10">
    <property type="match status" value="1"/>
</dbReference>
<dbReference type="InterPro" id="IPR010987">
    <property type="entry name" value="Glutathione-S-Trfase_C-like"/>
</dbReference>
<dbReference type="GO" id="GO:0004364">
    <property type="term" value="F:glutathione transferase activity"/>
    <property type="evidence" value="ECO:0007669"/>
    <property type="project" value="TreeGrafter"/>
</dbReference>
<dbReference type="OrthoDB" id="509852at2"/>
<sequence>MTLHDYWRSGAGYRVRIALALKNVPHDRVTHDLRTGAQRLPDYVALAPQGLVPAIEADGLTLTQSLAILEWIEETWPDPALLPADASGRAIVRSMAALVACDIHPLNNLRVLNALKADLGAQQPQVDAWIARWIGDGFAALETLIARHGAGFAYGDTPTIADCCLVPQVYSAERFAVDLTPYPHIVAVAARMRAIDAVAAAHPSQQSDAD</sequence>
<name>A0A437LV57_9SPHN</name>
<dbReference type="PANTHER" id="PTHR42673">
    <property type="entry name" value="MALEYLACETOACETATE ISOMERASE"/>
    <property type="match status" value="1"/>
</dbReference>
<dbReference type="InterPro" id="IPR034330">
    <property type="entry name" value="GST_Zeta_C"/>
</dbReference>
<feature type="domain" description="GST N-terminal" evidence="2">
    <location>
        <begin position="1"/>
        <end position="80"/>
    </location>
</feature>
<accession>A0A437LV57</accession>
<keyword evidence="5" id="KW-1185">Reference proteome</keyword>
<dbReference type="SUPFAM" id="SSF52833">
    <property type="entry name" value="Thioredoxin-like"/>
    <property type="match status" value="1"/>
</dbReference>